<gene>
    <name evidence="14" type="ORF">RN001_005425</name>
</gene>
<dbReference type="PANTHER" id="PTHR23245:SF36">
    <property type="entry name" value="TRNA (GUANINE(37)-N1)-METHYLTRANSFERASE"/>
    <property type="match status" value="1"/>
</dbReference>
<feature type="binding site" evidence="11">
    <location>
        <position position="261"/>
    </location>
    <ligand>
        <name>S-adenosyl-L-methionine</name>
        <dbReference type="ChEBI" id="CHEBI:59789"/>
    </ligand>
</feature>
<evidence type="ECO:0000313" key="15">
    <source>
        <dbReference type="Proteomes" id="UP001353858"/>
    </source>
</evidence>
<evidence type="ECO:0000256" key="12">
    <source>
        <dbReference type="SAM" id="Coils"/>
    </source>
</evidence>
<evidence type="ECO:0000256" key="9">
    <source>
        <dbReference type="ARBA" id="ARBA00045951"/>
    </source>
</evidence>
<proteinExistence type="inferred from homology"/>
<comment type="catalytic activity">
    <reaction evidence="10 11">
        <text>guanosine(37) in tRNA + S-adenosyl-L-methionine = N(1)-methylguanosine(37) in tRNA + S-adenosyl-L-homocysteine + H(+)</text>
        <dbReference type="Rhea" id="RHEA:36899"/>
        <dbReference type="Rhea" id="RHEA-COMP:10145"/>
        <dbReference type="Rhea" id="RHEA-COMP:10147"/>
        <dbReference type="ChEBI" id="CHEBI:15378"/>
        <dbReference type="ChEBI" id="CHEBI:57856"/>
        <dbReference type="ChEBI" id="CHEBI:59789"/>
        <dbReference type="ChEBI" id="CHEBI:73542"/>
        <dbReference type="ChEBI" id="CHEBI:74269"/>
        <dbReference type="EC" id="2.1.1.228"/>
    </reaction>
</comment>
<evidence type="ECO:0000256" key="1">
    <source>
        <dbReference type="ARBA" id="ARBA00009775"/>
    </source>
</evidence>
<dbReference type="Proteomes" id="UP001353858">
    <property type="component" value="Unassembled WGS sequence"/>
</dbReference>
<dbReference type="FunFam" id="3.30.300.110:FF:000001">
    <property type="entry name" value="tRNA (guanine(37)-N1)-methyltransferase"/>
    <property type="match status" value="1"/>
</dbReference>
<evidence type="ECO:0000256" key="3">
    <source>
        <dbReference type="ARBA" id="ARBA00022603"/>
    </source>
</evidence>
<dbReference type="EC" id="2.1.1.228" evidence="11"/>
<evidence type="ECO:0000256" key="4">
    <source>
        <dbReference type="ARBA" id="ARBA00022679"/>
    </source>
</evidence>
<dbReference type="GO" id="GO:0005634">
    <property type="term" value="C:nucleus"/>
    <property type="evidence" value="ECO:0007669"/>
    <property type="project" value="UniProtKB-SubCell"/>
</dbReference>
<evidence type="ECO:0000256" key="5">
    <source>
        <dbReference type="ARBA" id="ARBA00022691"/>
    </source>
</evidence>
<evidence type="ECO:0000256" key="6">
    <source>
        <dbReference type="ARBA" id="ARBA00022694"/>
    </source>
</evidence>
<keyword evidence="5 11" id="KW-0949">S-adenosyl-L-methionine</keyword>
<dbReference type="GO" id="GO:0002939">
    <property type="term" value="P:tRNA N1-guanine methylation"/>
    <property type="evidence" value="ECO:0007669"/>
    <property type="project" value="TreeGrafter"/>
</dbReference>
<dbReference type="SUPFAM" id="SSF53335">
    <property type="entry name" value="S-adenosyl-L-methionine-dependent methyltransferases"/>
    <property type="match status" value="1"/>
</dbReference>
<evidence type="ECO:0000259" key="13">
    <source>
        <dbReference type="PROSITE" id="PS51684"/>
    </source>
</evidence>
<evidence type="ECO:0000256" key="2">
    <source>
        <dbReference type="ARBA" id="ARBA00022490"/>
    </source>
</evidence>
<feature type="binding site" evidence="11">
    <location>
        <begin position="205"/>
        <end position="206"/>
    </location>
    <ligand>
        <name>S-adenosyl-L-methionine</name>
        <dbReference type="ChEBI" id="CHEBI:59789"/>
    </ligand>
</feature>
<keyword evidence="15" id="KW-1185">Reference proteome</keyword>
<dbReference type="AlphaFoldDB" id="A0AAN7SAK5"/>
<protein>
    <recommendedName>
        <fullName evidence="11">tRNA (guanine(37)-N1)-methyltransferase</fullName>
        <ecNumber evidence="11">2.1.1.228</ecNumber>
    </recommendedName>
    <alternativeName>
        <fullName evidence="11">M1G-methyltransferase</fullName>
    </alternativeName>
    <alternativeName>
        <fullName evidence="11">tRNA [GM37] methyltransferase</fullName>
    </alternativeName>
    <alternativeName>
        <fullName evidence="11">tRNA methyltransferase 5 homolog</fullName>
    </alternativeName>
</protein>
<dbReference type="PROSITE" id="PS51684">
    <property type="entry name" value="SAM_MT_TRM5_TYW2"/>
    <property type="match status" value="1"/>
</dbReference>
<comment type="similarity">
    <text evidence="11">Belongs to the TRM5 / TYW2 family.</text>
</comment>
<comment type="similarity">
    <text evidence="1">Belongs to the class I-like SAM-binding methyltransferase superfamily. TRM5/TYW2 family.</text>
</comment>
<dbReference type="GO" id="GO:0042254">
    <property type="term" value="P:ribosome biogenesis"/>
    <property type="evidence" value="ECO:0007669"/>
    <property type="project" value="InterPro"/>
</dbReference>
<dbReference type="InterPro" id="IPR029063">
    <property type="entry name" value="SAM-dependent_MTases_sf"/>
</dbReference>
<accession>A0AAN7SAK5</accession>
<dbReference type="InterPro" id="IPR056744">
    <property type="entry name" value="TRM5/TYW2-like_N"/>
</dbReference>
<keyword evidence="6 11" id="KW-0819">tRNA processing</keyword>
<keyword evidence="2 11" id="KW-0963">Cytoplasm</keyword>
<comment type="function">
    <text evidence="9">Involved in mitochondrial tRNA methylation. Specifically methylates the N1 position of guanosine-37 in various tRNAs. Methylation is not dependent on the nature of the nucleoside 5' of the target nucleoside. This is the first step in the biosynthesis of wybutosine (yW), a modified base adjacent to the anticodon of tRNAs and required for accurate decoding.</text>
</comment>
<dbReference type="Pfam" id="PF02475">
    <property type="entry name" value="TRM5-TYW2_MTfase"/>
    <property type="match status" value="1"/>
</dbReference>
<comment type="function">
    <text evidence="11">Specifically methylates the N1 position of guanosine-37 in various cytoplasmic and mitochondrial tRNAs. Methylation is not dependent on the nature of the nucleoside 5' of the target nucleoside. This is the first step in the biosynthesis of wybutosine (yW), a modified base adjacent to the anticodon of tRNAs and required for accurate decoding.</text>
</comment>
<evidence type="ECO:0000313" key="14">
    <source>
        <dbReference type="EMBL" id="KAK4882106.1"/>
    </source>
</evidence>
<dbReference type="GO" id="GO:0070901">
    <property type="term" value="P:mitochondrial tRNA methylation"/>
    <property type="evidence" value="ECO:0007669"/>
    <property type="project" value="TreeGrafter"/>
</dbReference>
<name>A0AAN7SAK5_9COLE</name>
<comment type="caution">
    <text evidence="14">The sequence shown here is derived from an EMBL/GenBank/DDBJ whole genome shotgun (WGS) entry which is preliminary data.</text>
</comment>
<comment type="subcellular location">
    <subcellularLocation>
        <location evidence="11">Mitochondrion matrix</location>
    </subcellularLocation>
    <subcellularLocation>
        <location evidence="11">Nucleus</location>
    </subcellularLocation>
    <subcellularLocation>
        <location evidence="11">Cytoplasm</location>
    </subcellularLocation>
    <text evidence="11">Predominantly in the mitochondria and in the nucleus.</text>
</comment>
<feature type="coiled-coil region" evidence="12">
    <location>
        <begin position="437"/>
        <end position="464"/>
    </location>
</feature>
<dbReference type="PANTHER" id="PTHR23245">
    <property type="entry name" value="TRNA METHYLTRANSFERASE"/>
    <property type="match status" value="1"/>
</dbReference>
<dbReference type="GO" id="GO:0052906">
    <property type="term" value="F:tRNA (guanine(37)-N1)-methyltransferase activity"/>
    <property type="evidence" value="ECO:0007669"/>
    <property type="project" value="UniProtKB-UniRule"/>
</dbReference>
<keyword evidence="4 11" id="KW-0808">Transferase</keyword>
<evidence type="ECO:0000256" key="8">
    <source>
        <dbReference type="ARBA" id="ARBA00023242"/>
    </source>
</evidence>
<evidence type="ECO:0000256" key="10">
    <source>
        <dbReference type="ARBA" id="ARBA00047783"/>
    </source>
</evidence>
<evidence type="ECO:0000256" key="11">
    <source>
        <dbReference type="HAMAP-Rule" id="MF_03152"/>
    </source>
</evidence>
<dbReference type="InterPro" id="IPR031389">
    <property type="entry name" value="RBIS"/>
</dbReference>
<dbReference type="InterPro" id="IPR056743">
    <property type="entry name" value="TRM5-TYW2-like_MTfase"/>
</dbReference>
<comment type="subunit">
    <text evidence="11">Monomer.</text>
</comment>
<dbReference type="Pfam" id="PF15679">
    <property type="entry name" value="DUF4665"/>
    <property type="match status" value="1"/>
</dbReference>
<evidence type="ECO:0000256" key="7">
    <source>
        <dbReference type="ARBA" id="ARBA00023128"/>
    </source>
</evidence>
<dbReference type="Gene3D" id="3.30.300.110">
    <property type="entry name" value="Met-10+ protein-like domains"/>
    <property type="match status" value="1"/>
</dbReference>
<feature type="domain" description="SAM-dependent methyltransferase TRM5/TYW2-type" evidence="13">
    <location>
        <begin position="78"/>
        <end position="346"/>
    </location>
</feature>
<dbReference type="InterPro" id="IPR030382">
    <property type="entry name" value="MeTrfase_TRM5/TYW2"/>
</dbReference>
<feature type="binding site" evidence="11">
    <location>
        <begin position="234"/>
        <end position="235"/>
    </location>
    <ligand>
        <name>S-adenosyl-L-methionine</name>
        <dbReference type="ChEBI" id="CHEBI:59789"/>
    </ligand>
</feature>
<keyword evidence="7 11" id="KW-0496">Mitochondrion</keyword>
<keyword evidence="3 11" id="KW-0489">Methyltransferase</keyword>
<organism evidence="14 15">
    <name type="scientific">Aquatica leii</name>
    <dbReference type="NCBI Taxonomy" id="1421715"/>
    <lineage>
        <taxon>Eukaryota</taxon>
        <taxon>Metazoa</taxon>
        <taxon>Ecdysozoa</taxon>
        <taxon>Arthropoda</taxon>
        <taxon>Hexapoda</taxon>
        <taxon>Insecta</taxon>
        <taxon>Pterygota</taxon>
        <taxon>Neoptera</taxon>
        <taxon>Endopterygota</taxon>
        <taxon>Coleoptera</taxon>
        <taxon>Polyphaga</taxon>
        <taxon>Elateriformia</taxon>
        <taxon>Elateroidea</taxon>
        <taxon>Lampyridae</taxon>
        <taxon>Luciolinae</taxon>
        <taxon>Aquatica</taxon>
    </lineage>
</organism>
<dbReference type="InterPro" id="IPR025792">
    <property type="entry name" value="tRNA_Gua_MeTrfase_euk"/>
</dbReference>
<dbReference type="HAMAP" id="MF_03152">
    <property type="entry name" value="TRM5"/>
    <property type="match status" value="1"/>
</dbReference>
<feature type="binding site" evidence="11">
    <location>
        <position position="167"/>
    </location>
    <ligand>
        <name>S-adenosyl-L-methionine</name>
        <dbReference type="ChEBI" id="CHEBI:59789"/>
    </ligand>
</feature>
<dbReference type="Pfam" id="PF25133">
    <property type="entry name" value="TYW2_N_2"/>
    <property type="match status" value="1"/>
</dbReference>
<sequence>MRHMKAIQNRNNEKYILLNPKILAWTDIEQVVRDSLAKVFVTEDNFSNTQLTINYDNYYADEIFKAVFPNTGEGFSSFSQVGHIIHLNLREHLLEYKSIIAQVLLDKVPRARTVVNKIDAIDNTYRNFEMEKLCGEDDMLVTIKENYCEFQFDFSKVYWNPRLSTEHERIVKTLTAGDVLFDVFAGVGPFAVPAAKKGCTVYANDLNPESFKWLNHNTKKNKVKNGNLYTYNKDGHQFIQEDLKVNLIKHINESNVIIVMNLPALAVEFLKNFCKMYSESELPNIVNPPILHVYCFAKGADCISITKKTVTEHFGFDIEHKIINIFRVRTVSNFKEMMRVTIKLDKDVLVGRDGGKRKVVMGKKKAKQIKNVIKVVGAKNVKMKNKAKPVNAQLKRINIKNKDKVLEMDKKLVEFRKELLDKTNKKVTVSPDQTASVAETVEDYKNLEKKSDETLQELDHMELQDS</sequence>
<keyword evidence="8 11" id="KW-0539">Nucleus</keyword>
<dbReference type="GO" id="GO:0005759">
    <property type="term" value="C:mitochondrial matrix"/>
    <property type="evidence" value="ECO:0007669"/>
    <property type="project" value="UniProtKB-SubCell"/>
</dbReference>
<dbReference type="Gene3D" id="3.40.50.150">
    <property type="entry name" value="Vaccinia Virus protein VP39"/>
    <property type="match status" value="1"/>
</dbReference>
<keyword evidence="12" id="KW-0175">Coiled coil</keyword>
<reference evidence="15" key="1">
    <citation type="submission" date="2023-01" db="EMBL/GenBank/DDBJ databases">
        <title>Key to firefly adult light organ development and bioluminescence: homeobox transcription factors regulate luciferase expression and transportation to peroxisome.</title>
        <authorList>
            <person name="Fu X."/>
        </authorList>
    </citation>
    <scope>NUCLEOTIDE SEQUENCE [LARGE SCALE GENOMIC DNA]</scope>
</reference>
<dbReference type="EMBL" id="JARPUR010000002">
    <property type="protein sequence ID" value="KAK4882106.1"/>
    <property type="molecule type" value="Genomic_DNA"/>
</dbReference>